<sequence>MKNPVKQLRFPALEDFIEYVQDFTETSSRWINWQIIRGKRHIWWETDWDVVSRWAQSIIETEQRLRETTQRENFLKKWIHTFHNGSNEAGKFVLPDLIEDLIALDHEYGPSRRDICGFESSRSGISGVSGYVRIVQDVVGVVVVSASVVRLLLTR</sequence>
<dbReference type="EMBL" id="CP060774">
    <property type="protein sequence ID" value="QQK39683.1"/>
    <property type="molecule type" value="Genomic_DNA"/>
</dbReference>
<dbReference type="GeneID" id="90952404"/>
<reference evidence="1 2" key="1">
    <citation type="submission" date="2020-08" db="EMBL/GenBank/DDBJ databases">
        <title>The completed genome sequence of the pathogenic ascomycete fungus Penicillium digitatum.</title>
        <authorList>
            <person name="Wang M."/>
        </authorList>
    </citation>
    <scope>NUCLEOTIDE SEQUENCE [LARGE SCALE GENOMIC DNA]</scope>
    <source>
        <strain evidence="1 2">PdW03</strain>
    </source>
</reference>
<dbReference type="AlphaFoldDB" id="A0A7T6XEI0"/>
<name>A0A7T6XEI0_PENDI</name>
<gene>
    <name evidence="1" type="ORF">Pdw03_2537</name>
</gene>
<dbReference type="Proteomes" id="UP000595662">
    <property type="component" value="Chromosome 1"/>
</dbReference>
<evidence type="ECO:0000313" key="1">
    <source>
        <dbReference type="EMBL" id="QQK39683.1"/>
    </source>
</evidence>
<dbReference type="RefSeq" id="XP_065955621.1">
    <property type="nucleotide sequence ID" value="XM_066100221.1"/>
</dbReference>
<protein>
    <submittedName>
        <fullName evidence="1">Major facilitator superfamily domain, general substrate transporter</fullName>
    </submittedName>
</protein>
<evidence type="ECO:0000313" key="2">
    <source>
        <dbReference type="Proteomes" id="UP000595662"/>
    </source>
</evidence>
<dbReference type="VEuPathDB" id="FungiDB:PDIP_21030"/>
<organism evidence="1 2">
    <name type="scientific">Penicillium digitatum</name>
    <name type="common">Green mold</name>
    <dbReference type="NCBI Taxonomy" id="36651"/>
    <lineage>
        <taxon>Eukaryota</taxon>
        <taxon>Fungi</taxon>
        <taxon>Dikarya</taxon>
        <taxon>Ascomycota</taxon>
        <taxon>Pezizomycotina</taxon>
        <taxon>Eurotiomycetes</taxon>
        <taxon>Eurotiomycetidae</taxon>
        <taxon>Eurotiales</taxon>
        <taxon>Aspergillaceae</taxon>
        <taxon>Penicillium</taxon>
    </lineage>
</organism>
<proteinExistence type="predicted"/>
<accession>A0A7T6XEI0</accession>